<evidence type="ECO:0000256" key="3">
    <source>
        <dbReference type="ARBA" id="ARBA00008640"/>
    </source>
</evidence>
<dbReference type="Pfam" id="PF09335">
    <property type="entry name" value="VTT_dom"/>
    <property type="match status" value="1"/>
</dbReference>
<name>A0A9P4IJG0_9PEZI</name>
<dbReference type="GO" id="GO:0000022">
    <property type="term" value="P:mitotic spindle elongation"/>
    <property type="evidence" value="ECO:0007669"/>
    <property type="project" value="TreeGrafter"/>
</dbReference>
<feature type="compositionally biased region" description="Low complexity" evidence="10">
    <location>
        <begin position="22"/>
        <end position="31"/>
    </location>
</feature>
<feature type="region of interest" description="Disordered" evidence="10">
    <location>
        <begin position="330"/>
        <end position="385"/>
    </location>
</feature>
<keyword evidence="6 11" id="KW-0812">Transmembrane</keyword>
<evidence type="ECO:0000256" key="2">
    <source>
        <dbReference type="ARBA" id="ARBA00004653"/>
    </source>
</evidence>
<evidence type="ECO:0000256" key="9">
    <source>
        <dbReference type="ARBA" id="ARBA00023136"/>
    </source>
</evidence>
<evidence type="ECO:0000256" key="6">
    <source>
        <dbReference type="ARBA" id="ARBA00022692"/>
    </source>
</evidence>
<evidence type="ECO:0000313" key="13">
    <source>
        <dbReference type="EMBL" id="KAF2099617.1"/>
    </source>
</evidence>
<gene>
    <name evidence="13" type="ORF">NA57DRAFT_37781</name>
</gene>
<feature type="transmembrane region" description="Helical" evidence="11">
    <location>
        <begin position="117"/>
        <end position="147"/>
    </location>
</feature>
<keyword evidence="14" id="KW-1185">Reference proteome</keyword>
<dbReference type="GO" id="GO:0016192">
    <property type="term" value="P:vesicle-mediated transport"/>
    <property type="evidence" value="ECO:0007669"/>
    <property type="project" value="TreeGrafter"/>
</dbReference>
<reference evidence="13" key="1">
    <citation type="journal article" date="2020" name="Stud. Mycol.">
        <title>101 Dothideomycetes genomes: a test case for predicting lifestyles and emergence of pathogens.</title>
        <authorList>
            <person name="Haridas S."/>
            <person name="Albert R."/>
            <person name="Binder M."/>
            <person name="Bloem J."/>
            <person name="Labutti K."/>
            <person name="Salamov A."/>
            <person name="Andreopoulos B."/>
            <person name="Baker S."/>
            <person name="Barry K."/>
            <person name="Bills G."/>
            <person name="Bluhm B."/>
            <person name="Cannon C."/>
            <person name="Castanera R."/>
            <person name="Culley D."/>
            <person name="Daum C."/>
            <person name="Ezra D."/>
            <person name="Gonzalez J."/>
            <person name="Henrissat B."/>
            <person name="Kuo A."/>
            <person name="Liang C."/>
            <person name="Lipzen A."/>
            <person name="Lutzoni F."/>
            <person name="Magnuson J."/>
            <person name="Mondo S."/>
            <person name="Nolan M."/>
            <person name="Ohm R."/>
            <person name="Pangilinan J."/>
            <person name="Park H.-J."/>
            <person name="Ramirez L."/>
            <person name="Alfaro M."/>
            <person name="Sun H."/>
            <person name="Tritt A."/>
            <person name="Yoshinaga Y."/>
            <person name="Zwiers L.-H."/>
            <person name="Turgeon B."/>
            <person name="Goodwin S."/>
            <person name="Spatafora J."/>
            <person name="Crous P."/>
            <person name="Grigoriev I."/>
        </authorList>
    </citation>
    <scope>NUCLEOTIDE SEQUENCE</scope>
    <source>
        <strain evidence="13">CBS 133067</strain>
    </source>
</reference>
<keyword evidence="7 11" id="KW-1133">Transmembrane helix</keyword>
<sequence length="385" mass="43049">MSPSDYDPRALALPIDDDDGSPDPSSRRSISPAWARRSGSFHSDVPADFKSRLYRRAAALQRQAYKTYNRLTLLQRILLVLAGLATFVLGILFLIYNEKIFGWLAPYAKRWREMKAGWLILWAMTFVVSFPPLIGYSSCVTIAGFVYGFPNGWFIVASATIIGSTVSFVASRTLLRNLVHRLVSTDPRFASLALTLKHDGIKLLIMIRLCPLPYSFSNGAISMIPTVHPLAFMLATAVVSPKLMLHVFIGSQLARLAETGDKMDAKTKAISYISIVIGVLAGVLTGWFIYRQTKKRAEQLEAEERMGVRRESIDELRREYADDPEALAAAETLREDEDDISLREGGTYEDLEGGEYRDDFSEEEDAREVGDVFDDGDGEDDLGRR</sequence>
<comment type="caution">
    <text evidence="13">The sequence shown here is derived from an EMBL/GenBank/DDBJ whole genome shotgun (WGS) entry which is preliminary data.</text>
</comment>
<dbReference type="PANTHER" id="PTHR47549">
    <property type="entry name" value="GOLGI APPARATUS MEMBRANE PROTEIN TVP38-RELATED"/>
    <property type="match status" value="1"/>
</dbReference>
<evidence type="ECO:0000256" key="7">
    <source>
        <dbReference type="ARBA" id="ARBA00022989"/>
    </source>
</evidence>
<evidence type="ECO:0000256" key="10">
    <source>
        <dbReference type="SAM" id="MobiDB-lite"/>
    </source>
</evidence>
<feature type="region of interest" description="Disordered" evidence="10">
    <location>
        <begin position="1"/>
        <end position="31"/>
    </location>
</feature>
<organism evidence="13 14">
    <name type="scientific">Rhizodiscina lignyota</name>
    <dbReference type="NCBI Taxonomy" id="1504668"/>
    <lineage>
        <taxon>Eukaryota</taxon>
        <taxon>Fungi</taxon>
        <taxon>Dikarya</taxon>
        <taxon>Ascomycota</taxon>
        <taxon>Pezizomycotina</taxon>
        <taxon>Dothideomycetes</taxon>
        <taxon>Pleosporomycetidae</taxon>
        <taxon>Aulographales</taxon>
        <taxon>Rhizodiscinaceae</taxon>
        <taxon>Rhizodiscina</taxon>
    </lineage>
</organism>
<evidence type="ECO:0000256" key="8">
    <source>
        <dbReference type="ARBA" id="ARBA00023034"/>
    </source>
</evidence>
<dbReference type="PANTHER" id="PTHR47549:SF1">
    <property type="entry name" value="GOLGI APPARATUS MEMBRANE PROTEIN TVP38"/>
    <property type="match status" value="1"/>
</dbReference>
<feature type="transmembrane region" description="Helical" evidence="11">
    <location>
        <begin position="77"/>
        <end position="96"/>
    </location>
</feature>
<dbReference type="AlphaFoldDB" id="A0A9P4IJG0"/>
<feature type="transmembrane region" description="Helical" evidence="11">
    <location>
        <begin position="153"/>
        <end position="175"/>
    </location>
</feature>
<feature type="transmembrane region" description="Helical" evidence="11">
    <location>
        <begin position="269"/>
        <end position="290"/>
    </location>
</feature>
<evidence type="ECO:0000256" key="5">
    <source>
        <dbReference type="ARBA" id="ARBA00020673"/>
    </source>
</evidence>
<protein>
    <recommendedName>
        <fullName evidence="4">Golgi apparatus membrane protein TVP38</fullName>
    </recommendedName>
    <alternativeName>
        <fullName evidence="5">Golgi apparatus membrane protein tvp38</fullName>
    </alternativeName>
</protein>
<comment type="subcellular location">
    <subcellularLocation>
        <location evidence="2">Golgi apparatus membrane</location>
        <topology evidence="2">Multi-pass membrane protein</topology>
    </subcellularLocation>
</comment>
<feature type="transmembrane region" description="Helical" evidence="11">
    <location>
        <begin position="230"/>
        <end position="249"/>
    </location>
</feature>
<evidence type="ECO:0000313" key="14">
    <source>
        <dbReference type="Proteomes" id="UP000799772"/>
    </source>
</evidence>
<dbReference type="Proteomes" id="UP000799772">
    <property type="component" value="Unassembled WGS sequence"/>
</dbReference>
<dbReference type="GO" id="GO:0000139">
    <property type="term" value="C:Golgi membrane"/>
    <property type="evidence" value="ECO:0007669"/>
    <property type="project" value="UniProtKB-SubCell"/>
</dbReference>
<proteinExistence type="inferred from homology"/>
<dbReference type="InterPro" id="IPR032816">
    <property type="entry name" value="VTT_dom"/>
</dbReference>
<evidence type="ECO:0000256" key="1">
    <source>
        <dbReference type="ARBA" id="ARBA00002978"/>
    </source>
</evidence>
<dbReference type="EMBL" id="ML978125">
    <property type="protein sequence ID" value="KAF2099617.1"/>
    <property type="molecule type" value="Genomic_DNA"/>
</dbReference>
<keyword evidence="9 11" id="KW-0472">Membrane</keyword>
<dbReference type="InterPro" id="IPR051076">
    <property type="entry name" value="Golgi_membrane_TVP38/TMEM64"/>
</dbReference>
<feature type="domain" description="VTT" evidence="12">
    <location>
        <begin position="138"/>
        <end position="252"/>
    </location>
</feature>
<dbReference type="OrthoDB" id="166803at2759"/>
<feature type="compositionally biased region" description="Acidic residues" evidence="10">
    <location>
        <begin position="360"/>
        <end position="385"/>
    </location>
</feature>
<comment type="function">
    <text evidence="1">Golgi membrane protein involved in vesicular trafficking and spindle migration.</text>
</comment>
<evidence type="ECO:0000259" key="12">
    <source>
        <dbReference type="Pfam" id="PF09335"/>
    </source>
</evidence>
<keyword evidence="8" id="KW-0333">Golgi apparatus</keyword>
<comment type="similarity">
    <text evidence="3">Belongs to the TVP38/TMEM64 family.</text>
</comment>
<evidence type="ECO:0000256" key="11">
    <source>
        <dbReference type="SAM" id="Phobius"/>
    </source>
</evidence>
<accession>A0A9P4IJG0</accession>
<evidence type="ECO:0000256" key="4">
    <source>
        <dbReference type="ARBA" id="ARBA00013533"/>
    </source>
</evidence>